<dbReference type="Gene3D" id="3.40.50.1980">
    <property type="entry name" value="Nitrogenase molybdenum iron protein domain"/>
    <property type="match status" value="2"/>
</dbReference>
<accession>A0A0R1Y094</accession>
<sequence length="380" mass="42201">MSKHVQRIFKLAVAVFALVLAVNLGAGTYQAQASTVGAASTKQTKTITDQAGNKVTLPKNIKRVAIVGSIWPLPSVMAVFFNSADKIVSMPEPSMVAAKHSLLSELYPGILKAKTASNDGTSINTEELKKVKPDVVFYGAEDTKMQQKLTNAGFKAVGISVGKWKGNTIETENNWISLLSQIFPKDNKAKILKDYSNKVAKLVQKRTKNIKPAERQSVFFLRQYSSTAIITGGTVSFGQYWADAINVKNVVDIPNSNNVTQVTMEQIYQWNPQHILVTNFNSAMPKDLYNNTVGNYDWGKVAAVKDKQVAKMPMGMYRSYTPGVDTPITLLWVAKTVYPKQFKDINLVKETKAYYKKVFNINLTTKQSNKILKPDTSTWQ</sequence>
<dbReference type="InterPro" id="IPR002491">
    <property type="entry name" value="ABC_transptr_periplasmic_BD"/>
</dbReference>
<dbReference type="Proteomes" id="UP000051236">
    <property type="component" value="Unassembled WGS sequence"/>
</dbReference>
<proteinExistence type="inferred from homology"/>
<comment type="caution">
    <text evidence="4">The sequence shown here is derived from an EMBL/GenBank/DDBJ whole genome shotgun (WGS) entry which is preliminary data.</text>
</comment>
<dbReference type="PATRIC" id="fig|1423734.3.peg.2825"/>
<dbReference type="AlphaFoldDB" id="A0A0R1Y094"/>
<evidence type="ECO:0000256" key="1">
    <source>
        <dbReference type="ARBA" id="ARBA00008814"/>
    </source>
</evidence>
<name>A0A0R1Y094_9LACO</name>
<organism evidence="4 5">
    <name type="scientific">Agrilactobacillus composti DSM 18527 = JCM 14202</name>
    <dbReference type="NCBI Taxonomy" id="1423734"/>
    <lineage>
        <taxon>Bacteria</taxon>
        <taxon>Bacillati</taxon>
        <taxon>Bacillota</taxon>
        <taxon>Bacilli</taxon>
        <taxon>Lactobacillales</taxon>
        <taxon>Lactobacillaceae</taxon>
        <taxon>Agrilactobacillus</taxon>
    </lineage>
</organism>
<protein>
    <recommendedName>
        <fullName evidence="3">Fe/B12 periplasmic-binding domain-containing protein</fullName>
    </recommendedName>
</protein>
<keyword evidence="5" id="KW-1185">Reference proteome</keyword>
<dbReference type="STRING" id="1423734.FC83_GL002780"/>
<gene>
    <name evidence="4" type="ORF">FC83_GL002780</name>
</gene>
<dbReference type="PROSITE" id="PS50983">
    <property type="entry name" value="FE_B12_PBP"/>
    <property type="match status" value="1"/>
</dbReference>
<evidence type="ECO:0000313" key="5">
    <source>
        <dbReference type="Proteomes" id="UP000051236"/>
    </source>
</evidence>
<evidence type="ECO:0000259" key="3">
    <source>
        <dbReference type="PROSITE" id="PS50983"/>
    </source>
</evidence>
<dbReference type="GO" id="GO:0071281">
    <property type="term" value="P:cellular response to iron ion"/>
    <property type="evidence" value="ECO:0007669"/>
    <property type="project" value="TreeGrafter"/>
</dbReference>
<dbReference type="EMBL" id="AZGA01000049">
    <property type="protein sequence ID" value="KRM33529.1"/>
    <property type="molecule type" value="Genomic_DNA"/>
</dbReference>
<evidence type="ECO:0000313" key="4">
    <source>
        <dbReference type="EMBL" id="KRM33529.1"/>
    </source>
</evidence>
<evidence type="ECO:0000256" key="2">
    <source>
        <dbReference type="SAM" id="SignalP"/>
    </source>
</evidence>
<feature type="signal peptide" evidence="2">
    <location>
        <begin position="1"/>
        <end position="26"/>
    </location>
</feature>
<dbReference type="Gene3D" id="1.20.58.2180">
    <property type="match status" value="1"/>
</dbReference>
<reference evidence="4 5" key="1">
    <citation type="journal article" date="2015" name="Genome Announc.">
        <title>Expanding the biotechnology potential of lactobacilli through comparative genomics of 213 strains and associated genera.</title>
        <authorList>
            <person name="Sun Z."/>
            <person name="Harris H.M."/>
            <person name="McCann A."/>
            <person name="Guo C."/>
            <person name="Argimon S."/>
            <person name="Zhang W."/>
            <person name="Yang X."/>
            <person name="Jeffery I.B."/>
            <person name="Cooney J.C."/>
            <person name="Kagawa T.F."/>
            <person name="Liu W."/>
            <person name="Song Y."/>
            <person name="Salvetti E."/>
            <person name="Wrobel A."/>
            <person name="Rasinkangas P."/>
            <person name="Parkhill J."/>
            <person name="Rea M.C."/>
            <person name="O'Sullivan O."/>
            <person name="Ritari J."/>
            <person name="Douillard F.P."/>
            <person name="Paul Ross R."/>
            <person name="Yang R."/>
            <person name="Briner A.E."/>
            <person name="Felis G.E."/>
            <person name="de Vos W.M."/>
            <person name="Barrangou R."/>
            <person name="Klaenhammer T.R."/>
            <person name="Caufield P.W."/>
            <person name="Cui Y."/>
            <person name="Zhang H."/>
            <person name="O'Toole P.W."/>
        </authorList>
    </citation>
    <scope>NUCLEOTIDE SEQUENCE [LARGE SCALE GENOMIC DNA]</scope>
    <source>
        <strain evidence="4 5">DSM 18527</strain>
    </source>
</reference>
<dbReference type="InterPro" id="IPR050902">
    <property type="entry name" value="ABC_Transporter_SBP"/>
</dbReference>
<feature type="domain" description="Fe/B12 periplasmic-binding" evidence="3">
    <location>
        <begin position="75"/>
        <end position="341"/>
    </location>
</feature>
<dbReference type="SUPFAM" id="SSF53807">
    <property type="entry name" value="Helical backbone' metal receptor"/>
    <property type="match status" value="1"/>
</dbReference>
<dbReference type="eggNOG" id="COG0614">
    <property type="taxonomic scope" value="Bacteria"/>
</dbReference>
<keyword evidence="2" id="KW-0732">Signal</keyword>
<dbReference type="Pfam" id="PF01497">
    <property type="entry name" value="Peripla_BP_2"/>
    <property type="match status" value="1"/>
</dbReference>
<dbReference type="PANTHER" id="PTHR30535:SF34">
    <property type="entry name" value="MOLYBDATE-BINDING PROTEIN MOLA"/>
    <property type="match status" value="1"/>
</dbReference>
<feature type="chain" id="PRO_5039712319" description="Fe/B12 periplasmic-binding domain-containing protein" evidence="2">
    <location>
        <begin position="27"/>
        <end position="380"/>
    </location>
</feature>
<dbReference type="PANTHER" id="PTHR30535">
    <property type="entry name" value="VITAMIN B12-BINDING PROTEIN"/>
    <property type="match status" value="1"/>
</dbReference>
<dbReference type="RefSeq" id="WP_057002608.1">
    <property type="nucleotide sequence ID" value="NZ_AZGA01000049.1"/>
</dbReference>
<comment type="similarity">
    <text evidence="1">Belongs to the bacterial solute-binding protein 8 family.</text>
</comment>